<dbReference type="Pfam" id="PF00535">
    <property type="entry name" value="Glycos_transf_2"/>
    <property type="match status" value="1"/>
</dbReference>
<dbReference type="OrthoDB" id="9802649at2"/>
<evidence type="ECO:0000313" key="2">
    <source>
        <dbReference type="EMBL" id="SEA08226.1"/>
    </source>
</evidence>
<dbReference type="EMBL" id="FNRK01000003">
    <property type="protein sequence ID" value="SEA08226.1"/>
    <property type="molecule type" value="Genomic_DNA"/>
</dbReference>
<dbReference type="InterPro" id="IPR001173">
    <property type="entry name" value="Glyco_trans_2-like"/>
</dbReference>
<dbReference type="SUPFAM" id="SSF53448">
    <property type="entry name" value="Nucleotide-diphospho-sugar transferases"/>
    <property type="match status" value="1"/>
</dbReference>
<feature type="domain" description="Glycosyltransferase 2-like" evidence="1">
    <location>
        <begin position="6"/>
        <end position="129"/>
    </location>
</feature>
<dbReference type="InterPro" id="IPR029044">
    <property type="entry name" value="Nucleotide-diphossugar_trans"/>
</dbReference>
<dbReference type="Gene3D" id="3.90.550.10">
    <property type="entry name" value="Spore Coat Polysaccharide Biosynthesis Protein SpsA, Chain A"/>
    <property type="match status" value="1"/>
</dbReference>
<dbReference type="GO" id="GO:0016758">
    <property type="term" value="F:hexosyltransferase activity"/>
    <property type="evidence" value="ECO:0007669"/>
    <property type="project" value="UniProtKB-ARBA"/>
</dbReference>
<dbReference type="PANTHER" id="PTHR22916:SF3">
    <property type="entry name" value="UDP-GLCNAC:BETAGAL BETA-1,3-N-ACETYLGLUCOSAMINYLTRANSFERASE-LIKE PROTEIN 1"/>
    <property type="match status" value="1"/>
</dbReference>
<dbReference type="CDD" id="cd00761">
    <property type="entry name" value="Glyco_tranf_GTA_type"/>
    <property type="match status" value="1"/>
</dbReference>
<organism evidence="2 3">
    <name type="scientific">Eubacterium aggregans</name>
    <dbReference type="NCBI Taxonomy" id="81409"/>
    <lineage>
        <taxon>Bacteria</taxon>
        <taxon>Bacillati</taxon>
        <taxon>Bacillota</taxon>
        <taxon>Clostridia</taxon>
        <taxon>Eubacteriales</taxon>
        <taxon>Eubacteriaceae</taxon>
        <taxon>Eubacterium</taxon>
    </lineage>
</organism>
<keyword evidence="2" id="KW-0808">Transferase</keyword>
<accession>A0A1H3Y9E4</accession>
<evidence type="ECO:0000259" key="1">
    <source>
        <dbReference type="Pfam" id="PF00535"/>
    </source>
</evidence>
<dbReference type="STRING" id="81409.SAMN04515656_103121"/>
<evidence type="ECO:0000313" key="3">
    <source>
        <dbReference type="Proteomes" id="UP000199394"/>
    </source>
</evidence>
<keyword evidence="3" id="KW-1185">Reference proteome</keyword>
<proteinExistence type="predicted"/>
<sequence>MNPFFSVIVPVYNSSEYLCECLDSTLRQSFGDFELIVINDGSTDNSYQIIKEYENIDRRIRSYEHCNSGQLFTRMKGVEKSNGKYCIFVDSDDTIDKDMLYELHTYLKEEKYDVLFYDWKKTNMNNSSVLFETATVFTILSKETVEKKVITSSAINSMCLKVVRTTIAKKNNEYDKYKAIRYAEDFVQTLDLIDKSDSFAYLNKTLYFYRIHCDSITHQKLYSEFSLYPRVLEFGYMQKWGINTKSDIACANSFLINCAFDNLISFLPESEDEKKLYLKGVNVIQKELDEYGILTNYNPKKVNFFKICIVKWVYQYHWRIERVLLLLYKIIRRFKSITGR</sequence>
<protein>
    <submittedName>
        <fullName evidence="2">Glycosyltransferase involved in cell wall bisynthesis</fullName>
    </submittedName>
</protein>
<reference evidence="2 3" key="1">
    <citation type="submission" date="2016-10" db="EMBL/GenBank/DDBJ databases">
        <authorList>
            <person name="de Groot N.N."/>
        </authorList>
    </citation>
    <scope>NUCLEOTIDE SEQUENCE [LARGE SCALE GENOMIC DNA]</scope>
    <source>
        <strain evidence="2 3">SR12</strain>
    </source>
</reference>
<dbReference type="PANTHER" id="PTHR22916">
    <property type="entry name" value="GLYCOSYLTRANSFERASE"/>
    <property type="match status" value="1"/>
</dbReference>
<name>A0A1H3Y9E4_9FIRM</name>
<gene>
    <name evidence="2" type="ORF">SAMN04515656_103121</name>
</gene>
<dbReference type="Proteomes" id="UP000199394">
    <property type="component" value="Unassembled WGS sequence"/>
</dbReference>
<dbReference type="AlphaFoldDB" id="A0A1H3Y9E4"/>
<dbReference type="RefSeq" id="WP_090304820.1">
    <property type="nucleotide sequence ID" value="NZ_FNRK01000003.1"/>
</dbReference>